<accession>A0LNL9</accession>
<feature type="domain" description="Glycosyltransferase 2-like" evidence="1">
    <location>
        <begin position="7"/>
        <end position="128"/>
    </location>
</feature>
<dbReference type="EMBL" id="CP000478">
    <property type="protein sequence ID" value="ABK19021.1"/>
    <property type="molecule type" value="Genomic_DNA"/>
</dbReference>
<dbReference type="OrthoDB" id="305760at2"/>
<evidence type="ECO:0000259" key="1">
    <source>
        <dbReference type="Pfam" id="PF00535"/>
    </source>
</evidence>
<reference evidence="2 3" key="1">
    <citation type="submission" date="2006-10" db="EMBL/GenBank/DDBJ databases">
        <title>Complete sequence of Syntrophobacter fumaroxidans MPOB.</title>
        <authorList>
            <consortium name="US DOE Joint Genome Institute"/>
            <person name="Copeland A."/>
            <person name="Lucas S."/>
            <person name="Lapidus A."/>
            <person name="Barry K."/>
            <person name="Detter J.C."/>
            <person name="Glavina del Rio T."/>
            <person name="Hammon N."/>
            <person name="Israni S."/>
            <person name="Pitluck S."/>
            <person name="Goltsman E.G."/>
            <person name="Martinez M."/>
            <person name="Schmutz J."/>
            <person name="Larimer F."/>
            <person name="Land M."/>
            <person name="Hauser L."/>
            <person name="Kyrpides N."/>
            <person name="Kim E."/>
            <person name="Boone D.R."/>
            <person name="Brockman F."/>
            <person name="Culley D."/>
            <person name="Ferry J."/>
            <person name="Gunsalus R."/>
            <person name="McInerney M.J."/>
            <person name="Morrison M."/>
            <person name="Plugge C."/>
            <person name="Rohlin L."/>
            <person name="Scholten J."/>
            <person name="Sieber J."/>
            <person name="Stams A.J.M."/>
            <person name="Worm P."/>
            <person name="Henstra A.M."/>
            <person name="Richardson P."/>
        </authorList>
    </citation>
    <scope>NUCLEOTIDE SEQUENCE [LARGE SCALE GENOMIC DNA]</scope>
    <source>
        <strain evidence="3">DSM 10017 / MPOB</strain>
    </source>
</reference>
<dbReference type="CDD" id="cd00761">
    <property type="entry name" value="Glyco_tranf_GTA_type"/>
    <property type="match status" value="1"/>
</dbReference>
<gene>
    <name evidence="2" type="ordered locus">Sfum_3348</name>
</gene>
<dbReference type="PANTHER" id="PTHR43685:SF11">
    <property type="entry name" value="GLYCOSYLTRANSFERASE TAGX-RELATED"/>
    <property type="match status" value="1"/>
</dbReference>
<dbReference type="InParanoid" id="A0LNL9"/>
<dbReference type="STRING" id="335543.Sfum_3348"/>
<keyword evidence="3" id="KW-1185">Reference proteome</keyword>
<dbReference type="eggNOG" id="COG1215">
    <property type="taxonomic scope" value="Bacteria"/>
</dbReference>
<proteinExistence type="predicted"/>
<name>A0LNL9_SYNFM</name>
<dbReference type="KEGG" id="sfu:Sfum_3348"/>
<dbReference type="InterPro" id="IPR029044">
    <property type="entry name" value="Nucleotide-diphossugar_trans"/>
</dbReference>
<organism evidence="2 3">
    <name type="scientific">Syntrophobacter fumaroxidans (strain DSM 10017 / MPOB)</name>
    <dbReference type="NCBI Taxonomy" id="335543"/>
    <lineage>
        <taxon>Bacteria</taxon>
        <taxon>Pseudomonadati</taxon>
        <taxon>Thermodesulfobacteriota</taxon>
        <taxon>Syntrophobacteria</taxon>
        <taxon>Syntrophobacterales</taxon>
        <taxon>Syntrophobacteraceae</taxon>
        <taxon>Syntrophobacter</taxon>
    </lineage>
</organism>
<dbReference type="GO" id="GO:0016740">
    <property type="term" value="F:transferase activity"/>
    <property type="evidence" value="ECO:0007669"/>
    <property type="project" value="UniProtKB-KW"/>
</dbReference>
<dbReference type="RefSeq" id="WP_011700146.1">
    <property type="nucleotide sequence ID" value="NC_008554.1"/>
</dbReference>
<protein>
    <submittedName>
        <fullName evidence="2">Glycosyl transferase, family 2</fullName>
    </submittedName>
</protein>
<dbReference type="InterPro" id="IPR001173">
    <property type="entry name" value="Glyco_trans_2-like"/>
</dbReference>
<dbReference type="Proteomes" id="UP000001784">
    <property type="component" value="Chromosome"/>
</dbReference>
<dbReference type="HOGENOM" id="CLU_025996_0_0_7"/>
<dbReference type="PANTHER" id="PTHR43685">
    <property type="entry name" value="GLYCOSYLTRANSFERASE"/>
    <property type="match status" value="1"/>
</dbReference>
<sequence>MRYPLISIVIPCFNCADFVGQAIQSALSQTYTNREIIVIDDGSEDESLRVIQSFRNEIQWQSGENRGACAARNAGLELARGEFVQFLDADDALFPDKLARTVPVAVRERVDSVVCDVHVVGLTGKTQVWRPTCDADPVAAALGMEVGPAGHLLRTGLVRDTGGFREELPCAQERDLHLRFACAGGTLAYVPEVLARLLKRPRSLSSNTIRVLDQYARILQPAFEHLELAGKLNDHRRRAFAGFMARAGRSYLAFGERSKANIYFNIARRFHHHGGVDEAYGKLGGSICRIVGPFWTDRLIRIRRRTTTLLISPNG</sequence>
<keyword evidence="2" id="KW-0808">Transferase</keyword>
<dbReference type="FunCoup" id="A0LNL9">
    <property type="interactions" value="142"/>
</dbReference>
<dbReference type="Gene3D" id="3.90.550.10">
    <property type="entry name" value="Spore Coat Polysaccharide Biosynthesis Protein SpsA, Chain A"/>
    <property type="match status" value="1"/>
</dbReference>
<dbReference type="SUPFAM" id="SSF53448">
    <property type="entry name" value="Nucleotide-diphospho-sugar transferases"/>
    <property type="match status" value="1"/>
</dbReference>
<dbReference type="AlphaFoldDB" id="A0LNL9"/>
<evidence type="ECO:0000313" key="2">
    <source>
        <dbReference type="EMBL" id="ABK19021.1"/>
    </source>
</evidence>
<dbReference type="CAZy" id="GT2">
    <property type="family name" value="Glycosyltransferase Family 2"/>
</dbReference>
<evidence type="ECO:0000313" key="3">
    <source>
        <dbReference type="Proteomes" id="UP000001784"/>
    </source>
</evidence>
<dbReference type="Pfam" id="PF00535">
    <property type="entry name" value="Glycos_transf_2"/>
    <property type="match status" value="1"/>
</dbReference>
<dbReference type="InterPro" id="IPR050834">
    <property type="entry name" value="Glycosyltransf_2"/>
</dbReference>